<reference evidence="10 11" key="1">
    <citation type="submission" date="2014-02" db="EMBL/GenBank/DDBJ databases">
        <title>Draft genome sequence of Lysinibacillus odysseyi NBRC 100172.</title>
        <authorList>
            <person name="Zhang F."/>
            <person name="Wang G."/>
            <person name="Zhang L."/>
        </authorList>
    </citation>
    <scope>NUCLEOTIDE SEQUENCE [LARGE SCALE GENOMIC DNA]</scope>
    <source>
        <strain evidence="10 11">NBRC 100172</strain>
    </source>
</reference>
<keyword evidence="3" id="KW-1003">Cell membrane</keyword>
<evidence type="ECO:0000256" key="1">
    <source>
        <dbReference type="ARBA" id="ARBA00004651"/>
    </source>
</evidence>
<feature type="domain" description="YetF-like N-terminal transmembrane" evidence="9">
    <location>
        <begin position="6"/>
        <end position="80"/>
    </location>
</feature>
<sequence>MDFNFFEMIIRTTGAFFAILFLARIIGKKQISQLTFFHYVTGITFGSIAAEISAQVETPFWDGLVSLIWWTVLTIFISYLSLKSEKLRVLFDDKPTVLIQNGTILPQNLKKARLSLDELAMLLREQSIFSVADVDYAVFETNGELSIMKKPALETATKQDVKASTAPAQYMPTEVICEGKVILQNLLNLNLTEDWLMKKLKKKNIMKVEDVFYAQVLENGSLYVSLKSGNPLNPPS</sequence>
<dbReference type="EMBL" id="JPVP01000048">
    <property type="protein sequence ID" value="KGR87202.1"/>
    <property type="molecule type" value="Genomic_DNA"/>
</dbReference>
<feature type="domain" description="YetF C-terminal" evidence="8">
    <location>
        <begin position="83"/>
        <end position="216"/>
    </location>
</feature>
<keyword evidence="4 7" id="KW-0812">Transmembrane</keyword>
<dbReference type="PANTHER" id="PTHR34582:SF7">
    <property type="entry name" value="UPF0702 TRANSMEMBRANE PROTEIN YDFS"/>
    <property type="match status" value="1"/>
</dbReference>
<evidence type="ECO:0000313" key="11">
    <source>
        <dbReference type="Proteomes" id="UP000030437"/>
    </source>
</evidence>
<evidence type="ECO:0000256" key="6">
    <source>
        <dbReference type="ARBA" id="ARBA00023136"/>
    </source>
</evidence>
<dbReference type="Pfam" id="PF04239">
    <property type="entry name" value="DUF421"/>
    <property type="match status" value="1"/>
</dbReference>
<comment type="subcellular location">
    <subcellularLocation>
        <location evidence="1">Cell membrane</location>
        <topology evidence="1">Multi-pass membrane protein</topology>
    </subcellularLocation>
</comment>
<dbReference type="PANTHER" id="PTHR34582">
    <property type="entry name" value="UPF0702 TRANSMEMBRANE PROTEIN YCAP"/>
    <property type="match status" value="1"/>
</dbReference>
<dbReference type="STRING" id="1220589.CD32_04020"/>
<evidence type="ECO:0000259" key="8">
    <source>
        <dbReference type="Pfam" id="PF04239"/>
    </source>
</evidence>
<protein>
    <recommendedName>
        <fullName evidence="12">DUF421 domain-containing protein</fullName>
    </recommendedName>
</protein>
<dbReference type="RefSeq" id="WP_233153178.1">
    <property type="nucleotide sequence ID" value="NZ_AVCX01000015.1"/>
</dbReference>
<evidence type="ECO:0000256" key="2">
    <source>
        <dbReference type="ARBA" id="ARBA00006448"/>
    </source>
</evidence>
<gene>
    <name evidence="10" type="ORF">CD32_04020</name>
</gene>
<keyword evidence="11" id="KW-1185">Reference proteome</keyword>
<evidence type="ECO:0000313" key="10">
    <source>
        <dbReference type="EMBL" id="KGR87202.1"/>
    </source>
</evidence>
<evidence type="ECO:0000256" key="5">
    <source>
        <dbReference type="ARBA" id="ARBA00022989"/>
    </source>
</evidence>
<keyword evidence="5 7" id="KW-1133">Transmembrane helix</keyword>
<dbReference type="AlphaFoldDB" id="A0A0A3JJN0"/>
<organism evidence="10 11">
    <name type="scientific">Lysinibacillus odysseyi 34hs-1 = NBRC 100172</name>
    <dbReference type="NCBI Taxonomy" id="1220589"/>
    <lineage>
        <taxon>Bacteria</taxon>
        <taxon>Bacillati</taxon>
        <taxon>Bacillota</taxon>
        <taxon>Bacilli</taxon>
        <taxon>Bacillales</taxon>
        <taxon>Bacillaceae</taxon>
        <taxon>Lysinibacillus</taxon>
    </lineage>
</organism>
<dbReference type="GO" id="GO:0005886">
    <property type="term" value="C:plasma membrane"/>
    <property type="evidence" value="ECO:0007669"/>
    <property type="project" value="UniProtKB-SubCell"/>
</dbReference>
<dbReference type="InterPro" id="IPR048454">
    <property type="entry name" value="YetF_N"/>
</dbReference>
<evidence type="ECO:0000256" key="7">
    <source>
        <dbReference type="SAM" id="Phobius"/>
    </source>
</evidence>
<evidence type="ECO:0000256" key="4">
    <source>
        <dbReference type="ARBA" id="ARBA00022692"/>
    </source>
</evidence>
<comment type="similarity">
    <text evidence="2">Belongs to the UPF0702 family.</text>
</comment>
<dbReference type="eggNOG" id="COG2323">
    <property type="taxonomic scope" value="Bacteria"/>
</dbReference>
<dbReference type="Pfam" id="PF20730">
    <property type="entry name" value="YetF_N"/>
    <property type="match status" value="1"/>
</dbReference>
<dbReference type="InterPro" id="IPR007353">
    <property type="entry name" value="DUF421"/>
</dbReference>
<evidence type="ECO:0000256" key="3">
    <source>
        <dbReference type="ARBA" id="ARBA00022475"/>
    </source>
</evidence>
<proteinExistence type="inferred from homology"/>
<evidence type="ECO:0000259" key="9">
    <source>
        <dbReference type="Pfam" id="PF20730"/>
    </source>
</evidence>
<feature type="transmembrane region" description="Helical" evidence="7">
    <location>
        <begin position="6"/>
        <end position="27"/>
    </location>
</feature>
<comment type="caution">
    <text evidence="10">The sequence shown here is derived from an EMBL/GenBank/DDBJ whole genome shotgun (WGS) entry which is preliminary data.</text>
</comment>
<accession>A0A0A3JJN0</accession>
<feature type="transmembrane region" description="Helical" evidence="7">
    <location>
        <begin position="60"/>
        <end position="82"/>
    </location>
</feature>
<evidence type="ECO:0008006" key="12">
    <source>
        <dbReference type="Google" id="ProtNLM"/>
    </source>
</evidence>
<dbReference type="Proteomes" id="UP000030437">
    <property type="component" value="Unassembled WGS sequence"/>
</dbReference>
<name>A0A0A3JJN0_9BACI</name>
<keyword evidence="6 7" id="KW-0472">Membrane</keyword>
<feature type="transmembrane region" description="Helical" evidence="7">
    <location>
        <begin position="34"/>
        <end position="54"/>
    </location>
</feature>
<dbReference type="Gene3D" id="3.30.240.20">
    <property type="entry name" value="bsu07140 like domains"/>
    <property type="match status" value="2"/>
</dbReference>
<dbReference type="InterPro" id="IPR023090">
    <property type="entry name" value="UPF0702_alpha/beta_dom_sf"/>
</dbReference>